<sequence>MGALEATSNYLIRILRKVLREGIKTFDVTKATQQDFDTHTQDSMRQTVWTGACRSWFKSSFGGNVTALWPGSSWIEDPSGDGLGIDESEALRSRTVPFKGADLSYYIGECEPLPEDGTDDHTGIHSTLANKG</sequence>
<reference evidence="2 3" key="1">
    <citation type="submission" date="2024-02" db="EMBL/GenBank/DDBJ databases">
        <title>De novo assembly and annotation of 12 fungi associated with fruit tree decline syndrome in Ontario, Canada.</title>
        <authorList>
            <person name="Sulman M."/>
            <person name="Ellouze W."/>
            <person name="Ilyukhin E."/>
        </authorList>
    </citation>
    <scope>NUCLEOTIDE SEQUENCE [LARGE SCALE GENOMIC DNA]</scope>
    <source>
        <strain evidence="2 3">M1-105</strain>
    </source>
</reference>
<dbReference type="InterPro" id="IPR036188">
    <property type="entry name" value="FAD/NAD-bd_sf"/>
</dbReference>
<proteinExistence type="inferred from homology"/>
<evidence type="ECO:0000313" key="2">
    <source>
        <dbReference type="EMBL" id="KAL1613412.1"/>
    </source>
</evidence>
<keyword evidence="3" id="KW-1185">Reference proteome</keyword>
<evidence type="ECO:0000313" key="3">
    <source>
        <dbReference type="Proteomes" id="UP001521116"/>
    </source>
</evidence>
<accession>A0ABR3SAE3</accession>
<organism evidence="2 3">
    <name type="scientific">Neofusicoccum ribis</name>
    <dbReference type="NCBI Taxonomy" id="45134"/>
    <lineage>
        <taxon>Eukaryota</taxon>
        <taxon>Fungi</taxon>
        <taxon>Dikarya</taxon>
        <taxon>Ascomycota</taxon>
        <taxon>Pezizomycotina</taxon>
        <taxon>Dothideomycetes</taxon>
        <taxon>Dothideomycetes incertae sedis</taxon>
        <taxon>Botryosphaeriales</taxon>
        <taxon>Botryosphaeriaceae</taxon>
        <taxon>Neofusicoccum</taxon>
    </lineage>
</organism>
<comment type="caution">
    <text evidence="2">The sequence shown here is derived from an EMBL/GenBank/DDBJ whole genome shotgun (WGS) entry which is preliminary data.</text>
</comment>
<gene>
    <name evidence="2" type="ORF">SLS56_012258</name>
</gene>
<name>A0ABR3SAE3_9PEZI</name>
<evidence type="ECO:0000256" key="1">
    <source>
        <dbReference type="ARBA" id="ARBA00010139"/>
    </source>
</evidence>
<dbReference type="PANTHER" id="PTHR42877">
    <property type="entry name" value="L-ORNITHINE N(5)-MONOOXYGENASE-RELATED"/>
    <property type="match status" value="1"/>
</dbReference>
<protein>
    <submittedName>
        <fullName evidence="2">Uncharacterized protein</fullName>
    </submittedName>
</protein>
<dbReference type="Gene3D" id="3.50.50.60">
    <property type="entry name" value="FAD/NAD(P)-binding domain"/>
    <property type="match status" value="1"/>
</dbReference>
<dbReference type="Proteomes" id="UP001521116">
    <property type="component" value="Unassembled WGS sequence"/>
</dbReference>
<comment type="similarity">
    <text evidence="1">Belongs to the FAD-binding monooxygenase family.</text>
</comment>
<dbReference type="InterPro" id="IPR051209">
    <property type="entry name" value="FAD-bind_Monooxygenase_sf"/>
</dbReference>
<dbReference type="PANTHER" id="PTHR42877:SF4">
    <property type="entry name" value="FAD_NAD(P)-BINDING DOMAIN-CONTAINING PROTEIN-RELATED"/>
    <property type="match status" value="1"/>
</dbReference>
<dbReference type="EMBL" id="JAJVDC020000535">
    <property type="protein sequence ID" value="KAL1613412.1"/>
    <property type="molecule type" value="Genomic_DNA"/>
</dbReference>